<dbReference type="GO" id="GO:0032878">
    <property type="term" value="P:regulation of establishment or maintenance of cell polarity"/>
    <property type="evidence" value="ECO:0007669"/>
    <property type="project" value="TreeGrafter"/>
</dbReference>
<dbReference type="WBParaSite" id="ECPE_0001730601-mRNA-1">
    <property type="protein sequence ID" value="ECPE_0001730601-mRNA-1"/>
    <property type="gene ID" value="ECPE_0001730601"/>
</dbReference>
<feature type="compositionally biased region" description="Basic residues" evidence="1">
    <location>
        <begin position="216"/>
        <end position="231"/>
    </location>
</feature>
<dbReference type="GO" id="GO:0045159">
    <property type="term" value="F:myosin II binding"/>
    <property type="evidence" value="ECO:0007669"/>
    <property type="project" value="TreeGrafter"/>
</dbReference>
<dbReference type="Proteomes" id="UP000272942">
    <property type="component" value="Unassembled WGS sequence"/>
</dbReference>
<dbReference type="GO" id="GO:0051294">
    <property type="term" value="P:establishment of spindle orientation"/>
    <property type="evidence" value="ECO:0007669"/>
    <property type="project" value="TreeGrafter"/>
</dbReference>
<proteinExistence type="predicted"/>
<organism evidence="4">
    <name type="scientific">Echinostoma caproni</name>
    <dbReference type="NCBI Taxonomy" id="27848"/>
    <lineage>
        <taxon>Eukaryota</taxon>
        <taxon>Metazoa</taxon>
        <taxon>Spiralia</taxon>
        <taxon>Lophotrochozoa</taxon>
        <taxon>Platyhelminthes</taxon>
        <taxon>Trematoda</taxon>
        <taxon>Digenea</taxon>
        <taxon>Plagiorchiida</taxon>
        <taxon>Echinostomata</taxon>
        <taxon>Echinostomatoidea</taxon>
        <taxon>Echinostomatidae</taxon>
        <taxon>Echinostoma</taxon>
    </lineage>
</organism>
<protein>
    <submittedName>
        <fullName evidence="4">LLGL domain-containing protein</fullName>
    </submittedName>
</protein>
<dbReference type="SUPFAM" id="SSF50978">
    <property type="entry name" value="WD40 repeat-like"/>
    <property type="match status" value="1"/>
</dbReference>
<feature type="region of interest" description="Disordered" evidence="1">
    <location>
        <begin position="215"/>
        <end position="258"/>
    </location>
</feature>
<accession>A0A183BDH6</accession>
<dbReference type="InterPro" id="IPR036322">
    <property type="entry name" value="WD40_repeat_dom_sf"/>
</dbReference>
<evidence type="ECO:0000313" key="2">
    <source>
        <dbReference type="EMBL" id="VDP94550.1"/>
    </source>
</evidence>
<dbReference type="GO" id="GO:0005096">
    <property type="term" value="F:GTPase activator activity"/>
    <property type="evidence" value="ECO:0007669"/>
    <property type="project" value="TreeGrafter"/>
</dbReference>
<evidence type="ECO:0000256" key="1">
    <source>
        <dbReference type="SAM" id="MobiDB-lite"/>
    </source>
</evidence>
<evidence type="ECO:0000313" key="3">
    <source>
        <dbReference type="Proteomes" id="UP000272942"/>
    </source>
</evidence>
<dbReference type="GO" id="GO:0006893">
    <property type="term" value="P:Golgi to plasma membrane transport"/>
    <property type="evidence" value="ECO:0007669"/>
    <property type="project" value="TreeGrafter"/>
</dbReference>
<gene>
    <name evidence="2" type="ORF">ECPE_LOCUS17261</name>
</gene>
<dbReference type="GO" id="GO:0008593">
    <property type="term" value="P:regulation of Notch signaling pathway"/>
    <property type="evidence" value="ECO:0007669"/>
    <property type="project" value="TreeGrafter"/>
</dbReference>
<dbReference type="GO" id="GO:0005886">
    <property type="term" value="C:plasma membrane"/>
    <property type="evidence" value="ECO:0007669"/>
    <property type="project" value="TreeGrafter"/>
</dbReference>
<dbReference type="OrthoDB" id="6257725at2759"/>
<dbReference type="GO" id="GO:0019905">
    <property type="term" value="F:syntaxin binding"/>
    <property type="evidence" value="ECO:0007669"/>
    <property type="project" value="TreeGrafter"/>
</dbReference>
<dbReference type="PANTHER" id="PTHR10241">
    <property type="entry name" value="LETHAL 2 GIANT LARVAE PROTEIN"/>
    <property type="match status" value="1"/>
</dbReference>
<name>A0A183BDH6_9TREM</name>
<reference evidence="2 3" key="2">
    <citation type="submission" date="2018-11" db="EMBL/GenBank/DDBJ databases">
        <authorList>
            <consortium name="Pathogen Informatics"/>
        </authorList>
    </citation>
    <scope>NUCLEOTIDE SEQUENCE [LARGE SCALE GENOMIC DNA]</scope>
    <source>
        <strain evidence="2 3">Egypt</strain>
    </source>
</reference>
<dbReference type="PANTHER" id="PTHR10241:SF29">
    <property type="entry name" value="LETHAL(2) GIANT LARVAE PROTEIN"/>
    <property type="match status" value="1"/>
</dbReference>
<dbReference type="AlphaFoldDB" id="A0A183BDH6"/>
<feature type="compositionally biased region" description="Basic and acidic residues" evidence="1">
    <location>
        <begin position="232"/>
        <end position="258"/>
    </location>
</feature>
<dbReference type="GO" id="GO:0030864">
    <property type="term" value="C:cortical actin cytoskeleton"/>
    <property type="evidence" value="ECO:0007669"/>
    <property type="project" value="TreeGrafter"/>
</dbReference>
<sequence length="258" mass="28648">MAQRIFQSFRRLPGHLTSFNRKAETPDSHGSAYRAKVCSDYGFPAKPVSIAYDPVLDFLALLTRDGNIIIYGKPGVVFTATHDDNAEFIQVLFLNGTRKLITLTESDDIYLWELATTAQSSVRFVQIGCLKRVTQKLRSNFVNGVTDVENADQADGTNHVTAICAAMDGTGFLLGTENGWMASVRLNTPSKIVPQNFEYLSLPTADEAITPSRILNGHRQKSPPQLAHHRLRDPSECTRYEEKLGQELGEPRHGGENQ</sequence>
<dbReference type="GO" id="GO:0030866">
    <property type="term" value="P:cortical actin cytoskeleton organization"/>
    <property type="evidence" value="ECO:0007669"/>
    <property type="project" value="TreeGrafter"/>
</dbReference>
<evidence type="ECO:0000313" key="4">
    <source>
        <dbReference type="WBParaSite" id="ECPE_0001730601-mRNA-1"/>
    </source>
</evidence>
<dbReference type="EMBL" id="UZAN01068305">
    <property type="protein sequence ID" value="VDP94550.1"/>
    <property type="molecule type" value="Genomic_DNA"/>
</dbReference>
<reference evidence="4" key="1">
    <citation type="submission" date="2016-06" db="UniProtKB">
        <authorList>
            <consortium name="WormBaseParasite"/>
        </authorList>
    </citation>
    <scope>IDENTIFICATION</scope>
</reference>
<keyword evidence="3" id="KW-1185">Reference proteome</keyword>